<reference evidence="2" key="1">
    <citation type="journal article" date="2023" name="Mol. Phylogenet. Evol.">
        <title>Genome-scale phylogeny and comparative genomics of the fungal order Sordariales.</title>
        <authorList>
            <person name="Hensen N."/>
            <person name="Bonometti L."/>
            <person name="Westerberg I."/>
            <person name="Brannstrom I.O."/>
            <person name="Guillou S."/>
            <person name="Cros-Aarteil S."/>
            <person name="Calhoun S."/>
            <person name="Haridas S."/>
            <person name="Kuo A."/>
            <person name="Mondo S."/>
            <person name="Pangilinan J."/>
            <person name="Riley R."/>
            <person name="LaButti K."/>
            <person name="Andreopoulos B."/>
            <person name="Lipzen A."/>
            <person name="Chen C."/>
            <person name="Yan M."/>
            <person name="Daum C."/>
            <person name="Ng V."/>
            <person name="Clum A."/>
            <person name="Steindorff A."/>
            <person name="Ohm R.A."/>
            <person name="Martin F."/>
            <person name="Silar P."/>
            <person name="Natvig D.O."/>
            <person name="Lalanne C."/>
            <person name="Gautier V."/>
            <person name="Ament-Velasquez S.L."/>
            <person name="Kruys A."/>
            <person name="Hutchinson M.I."/>
            <person name="Powell A.J."/>
            <person name="Barry K."/>
            <person name="Miller A.N."/>
            <person name="Grigoriev I.V."/>
            <person name="Debuchy R."/>
            <person name="Gladieux P."/>
            <person name="Hiltunen Thoren M."/>
            <person name="Johannesson H."/>
        </authorList>
    </citation>
    <scope>NUCLEOTIDE SEQUENCE</scope>
    <source>
        <strain evidence="2">PSN293</strain>
    </source>
</reference>
<evidence type="ECO:0008006" key="4">
    <source>
        <dbReference type="Google" id="ProtNLM"/>
    </source>
</evidence>
<name>A0AAN7BC42_9PEZI</name>
<feature type="compositionally biased region" description="Polar residues" evidence="1">
    <location>
        <begin position="396"/>
        <end position="409"/>
    </location>
</feature>
<proteinExistence type="predicted"/>
<dbReference type="Proteomes" id="UP001301769">
    <property type="component" value="Unassembled WGS sequence"/>
</dbReference>
<evidence type="ECO:0000313" key="2">
    <source>
        <dbReference type="EMBL" id="KAK4215530.1"/>
    </source>
</evidence>
<dbReference type="GO" id="GO:0000307">
    <property type="term" value="C:cyclin-dependent protein kinase holoenzyme complex"/>
    <property type="evidence" value="ECO:0007669"/>
    <property type="project" value="TreeGrafter"/>
</dbReference>
<dbReference type="EMBL" id="MU858079">
    <property type="protein sequence ID" value="KAK4215530.1"/>
    <property type="molecule type" value="Genomic_DNA"/>
</dbReference>
<feature type="region of interest" description="Disordered" evidence="1">
    <location>
        <begin position="353"/>
        <end position="411"/>
    </location>
</feature>
<dbReference type="PANTHER" id="PTHR15615">
    <property type="match status" value="1"/>
</dbReference>
<protein>
    <recommendedName>
        <fullName evidence="4">Cyclin</fullName>
    </recommendedName>
</protein>
<evidence type="ECO:0000256" key="1">
    <source>
        <dbReference type="SAM" id="MobiDB-lite"/>
    </source>
</evidence>
<feature type="compositionally biased region" description="Basic and acidic residues" evidence="1">
    <location>
        <begin position="353"/>
        <end position="365"/>
    </location>
</feature>
<dbReference type="GO" id="GO:0005634">
    <property type="term" value="C:nucleus"/>
    <property type="evidence" value="ECO:0007669"/>
    <property type="project" value="TreeGrafter"/>
</dbReference>
<accession>A0AAN7BC42</accession>
<gene>
    <name evidence="2" type="ORF">QBC37DRAFT_439504</name>
</gene>
<dbReference type="CDD" id="cd20557">
    <property type="entry name" value="CYCLIN_ScPCL1-like"/>
    <property type="match status" value="1"/>
</dbReference>
<dbReference type="Gene3D" id="1.10.472.10">
    <property type="entry name" value="Cyclin-like"/>
    <property type="match status" value="1"/>
</dbReference>
<feature type="region of interest" description="Disordered" evidence="1">
    <location>
        <begin position="59"/>
        <end position="102"/>
    </location>
</feature>
<feature type="region of interest" description="Disordered" evidence="1">
    <location>
        <begin position="289"/>
        <end position="308"/>
    </location>
</feature>
<comment type="caution">
    <text evidence="2">The sequence shown here is derived from an EMBL/GenBank/DDBJ whole genome shotgun (WGS) entry which is preliminary data.</text>
</comment>
<dbReference type="InterPro" id="IPR013922">
    <property type="entry name" value="Cyclin_PHO80-like"/>
</dbReference>
<keyword evidence="3" id="KW-1185">Reference proteome</keyword>
<dbReference type="GO" id="GO:0019901">
    <property type="term" value="F:protein kinase binding"/>
    <property type="evidence" value="ECO:0007669"/>
    <property type="project" value="InterPro"/>
</dbReference>
<dbReference type="AlphaFoldDB" id="A0AAN7BC42"/>
<dbReference type="PANTHER" id="PTHR15615:SF118">
    <property type="entry name" value="CYCLIN, HYPOTHETICAL (EUROFUNG)"/>
    <property type="match status" value="1"/>
</dbReference>
<sequence length="663" mass="72377">MGTAYQMPNMAAYENRHLHHSAYKPTITSADRTRTALNERSLPNEQLFSPISTTCAQGQSQEQYSVAQQARNSSSSSSSVSHSSRLRQDSRATTPASEHGRSARDAILVTHSLQIPTCISPEGGNLADFVADLTSLFWYAGSIKALESEVRSLPPTGLVRRIPSASPNFHKWVRTVLSTTQVTQNVILLALMFIYRLKIASPVHGRPGSEYRLLTVALMLGNKFLDDNTYTNKTWADVSCLSVQEIHEMEVEFLGNMRYNLLASKEQWEEWLVKLARFHEYMQRAQRSASPSPLLIPSPAPNTRPMQQSVYNFSPTTTPFGSTAAAHSWDSASNIVSPLALRPEVQPALVRKRSFEDQDPTEPRAKRMSRVVPAATGQPQQSQYAATPAHMVPSQAPRQQTPVNASSDQPLGRLAVPNLTLNTGNNMTVPASTQSYTSGAAYAASPLSLPPLVPGVRAMATVFPTATTASYAPQTATVSCSAMSASTIPSIAPVTTPVTAFPPASYGTPTKRLSPQNSFTPGGHYPASSPLIESYARPSYGTSSGVHTPISYSPSVYLQQRNSPYRPVRHINTLLYPPPSAFLQQYHLVNSVPPNQMHYQPLGRRNEVRTGILPEFSNGGGHVHAVTPQPAQYHIPHTLPDPNTLQPHYAPARANPITTYQRG</sequence>
<dbReference type="Pfam" id="PF08613">
    <property type="entry name" value="Cyclin"/>
    <property type="match status" value="1"/>
</dbReference>
<feature type="compositionally biased region" description="Low complexity" evidence="1">
    <location>
        <begin position="73"/>
        <end position="83"/>
    </location>
</feature>
<reference evidence="2" key="2">
    <citation type="submission" date="2023-05" db="EMBL/GenBank/DDBJ databases">
        <authorList>
            <consortium name="Lawrence Berkeley National Laboratory"/>
            <person name="Steindorff A."/>
            <person name="Hensen N."/>
            <person name="Bonometti L."/>
            <person name="Westerberg I."/>
            <person name="Brannstrom I.O."/>
            <person name="Guillou S."/>
            <person name="Cros-Aarteil S."/>
            <person name="Calhoun S."/>
            <person name="Haridas S."/>
            <person name="Kuo A."/>
            <person name="Mondo S."/>
            <person name="Pangilinan J."/>
            <person name="Riley R."/>
            <person name="Labutti K."/>
            <person name="Andreopoulos B."/>
            <person name="Lipzen A."/>
            <person name="Chen C."/>
            <person name="Yanf M."/>
            <person name="Daum C."/>
            <person name="Ng V."/>
            <person name="Clum A."/>
            <person name="Ohm R."/>
            <person name="Martin F."/>
            <person name="Silar P."/>
            <person name="Natvig D."/>
            <person name="Lalanne C."/>
            <person name="Gautier V."/>
            <person name="Ament-Velasquez S.L."/>
            <person name="Kruys A."/>
            <person name="Hutchinson M.I."/>
            <person name="Powell A.J."/>
            <person name="Barry K."/>
            <person name="Miller A.N."/>
            <person name="Grigoriev I.V."/>
            <person name="Debuchy R."/>
            <person name="Gladieux P."/>
            <person name="Thoren M.H."/>
            <person name="Johannesson H."/>
        </authorList>
    </citation>
    <scope>NUCLEOTIDE SEQUENCE</scope>
    <source>
        <strain evidence="2">PSN293</strain>
    </source>
</reference>
<dbReference type="GO" id="GO:0016538">
    <property type="term" value="F:cyclin-dependent protein serine/threonine kinase regulator activity"/>
    <property type="evidence" value="ECO:0007669"/>
    <property type="project" value="TreeGrafter"/>
</dbReference>
<organism evidence="2 3">
    <name type="scientific">Rhypophila decipiens</name>
    <dbReference type="NCBI Taxonomy" id="261697"/>
    <lineage>
        <taxon>Eukaryota</taxon>
        <taxon>Fungi</taxon>
        <taxon>Dikarya</taxon>
        <taxon>Ascomycota</taxon>
        <taxon>Pezizomycotina</taxon>
        <taxon>Sordariomycetes</taxon>
        <taxon>Sordariomycetidae</taxon>
        <taxon>Sordariales</taxon>
        <taxon>Naviculisporaceae</taxon>
        <taxon>Rhypophila</taxon>
    </lineage>
</organism>
<dbReference type="InterPro" id="IPR036915">
    <property type="entry name" value="Cyclin-like_sf"/>
</dbReference>
<evidence type="ECO:0000313" key="3">
    <source>
        <dbReference type="Proteomes" id="UP001301769"/>
    </source>
</evidence>
<feature type="compositionally biased region" description="Polar residues" evidence="1">
    <location>
        <begin position="59"/>
        <end position="72"/>
    </location>
</feature>
<dbReference type="SUPFAM" id="SSF47954">
    <property type="entry name" value="Cyclin-like"/>
    <property type="match status" value="1"/>
</dbReference>